<dbReference type="AlphaFoldDB" id="F8EXC2"/>
<keyword evidence="3" id="KW-1185">Reference proteome</keyword>
<dbReference type="STRING" id="744872.Spica_0999"/>
<dbReference type="eggNOG" id="COG1355">
    <property type="taxonomic scope" value="Bacteria"/>
</dbReference>
<name>F8EXC2_GRAC1</name>
<gene>
    <name evidence="2" type="ordered locus">Spica_0999</name>
</gene>
<dbReference type="PANTHER" id="PTHR11060">
    <property type="entry name" value="PROTEIN MEMO1"/>
    <property type="match status" value="1"/>
</dbReference>
<protein>
    <submittedName>
        <fullName evidence="2">UPF0103/Mediator of ErbB2-driven cell motility-containing protein</fullName>
    </submittedName>
</protein>
<proteinExistence type="inferred from homology"/>
<dbReference type="Proteomes" id="UP000000503">
    <property type="component" value="Chromosome"/>
</dbReference>
<sequence length="291" mass="32282">MQYQNTSPAEYHRSRSPVMAGMFYPDTDAALRIALNRYYEISGMQGPETRTDCNPLGIIVPHAAWELSGLLLGRAFSLVRKRPIEQVVLLGPLHASTQEGIYVSESDSFETPIGDLWVHKNKVDELLSCSTIFELNDIPHLSEHSLEVVLPWIADAFPQVSIIPILIGTSRTNHIHALSRALELCFSDELDKTLFIATTNVSAHYDNDEAFEQGRRFLELVQTGDGAQLLQLAQQGHITACGAAGVAALLQCRFWEVAPLPKPHLLGQASSRGIWEEEDKSVHYAALCIPR</sequence>
<organism evidence="2 3">
    <name type="scientific">Gracilinema caldarium (strain ATCC 51460 / DSM 7334 / H1)</name>
    <name type="common">Treponema caldarium</name>
    <dbReference type="NCBI Taxonomy" id="744872"/>
    <lineage>
        <taxon>Bacteria</taxon>
        <taxon>Pseudomonadati</taxon>
        <taxon>Spirochaetota</taxon>
        <taxon>Spirochaetia</taxon>
        <taxon>Spirochaetales</taxon>
        <taxon>Breznakiellaceae</taxon>
        <taxon>Gracilinema</taxon>
    </lineage>
</organism>
<dbReference type="OrthoDB" id="9785549at2"/>
<evidence type="ECO:0000313" key="2">
    <source>
        <dbReference type="EMBL" id="AEJ19149.1"/>
    </source>
</evidence>
<evidence type="ECO:0000313" key="3">
    <source>
        <dbReference type="Proteomes" id="UP000000503"/>
    </source>
</evidence>
<comment type="similarity">
    <text evidence="1">Belongs to the MEMO1 family.</text>
</comment>
<dbReference type="Pfam" id="PF01875">
    <property type="entry name" value="Memo"/>
    <property type="match status" value="1"/>
</dbReference>
<dbReference type="EMBL" id="CP002868">
    <property type="protein sequence ID" value="AEJ19149.1"/>
    <property type="molecule type" value="Genomic_DNA"/>
</dbReference>
<reference evidence="3" key="1">
    <citation type="journal article" date="2013" name="Stand. Genomic Sci.">
        <title>Genome sequence of the thermophilic fresh-water bacterium Spirochaeta caldaria type strain (H1(T)), reclassification of Spirochaeta caldaria, Spirochaeta stenostrepta, and Spirochaeta zuelzerae in the genus Treponema as Treponema caldaria comb. nov., Treponema stenostrepta comb. nov., and Treponema zuelzerae comb. nov., and emendation of the genus Treponema.</title>
        <authorList>
            <person name="Abt B."/>
            <person name="Goker M."/>
            <person name="Scheuner C."/>
            <person name="Han C."/>
            <person name="Lu M."/>
            <person name="Misra M."/>
            <person name="Lapidus A."/>
            <person name="Nolan M."/>
            <person name="Lucas S."/>
            <person name="Hammon N."/>
            <person name="Deshpande S."/>
            <person name="Cheng J.F."/>
            <person name="Tapia R."/>
            <person name="Goodwin L.A."/>
            <person name="Pitluck S."/>
            <person name="Liolios K."/>
            <person name="Pagani I."/>
            <person name="Ivanova N."/>
            <person name="Mavromatis K."/>
            <person name="Mikhailova N."/>
            <person name="Huntemann M."/>
            <person name="Pati A."/>
            <person name="Chen A."/>
            <person name="Palaniappan K."/>
            <person name="Land M."/>
            <person name="Hauser L."/>
            <person name="Jeffries C.D."/>
            <person name="Rohde M."/>
            <person name="Spring S."/>
            <person name="Gronow S."/>
            <person name="Detter J.C."/>
            <person name="Bristow J."/>
            <person name="Eisen J.A."/>
            <person name="Markowitz V."/>
            <person name="Hugenholtz P."/>
            <person name="Kyrpides N.C."/>
            <person name="Woyke T."/>
            <person name="Klenk H.P."/>
        </authorList>
    </citation>
    <scope>NUCLEOTIDE SEQUENCE</scope>
    <source>
        <strain evidence="3">ATCC 51460 / DSM 7334 / H1</strain>
    </source>
</reference>
<dbReference type="PANTHER" id="PTHR11060:SF0">
    <property type="entry name" value="PROTEIN MEMO1"/>
    <property type="match status" value="1"/>
</dbReference>
<dbReference type="CDD" id="cd07361">
    <property type="entry name" value="MEMO_like"/>
    <property type="match status" value="1"/>
</dbReference>
<dbReference type="RefSeq" id="WP_013968460.1">
    <property type="nucleotide sequence ID" value="NC_015732.1"/>
</dbReference>
<dbReference type="KEGG" id="scd:Spica_0999"/>
<accession>F8EXC2</accession>
<dbReference type="InterPro" id="IPR002737">
    <property type="entry name" value="MEMO1_fam"/>
</dbReference>
<dbReference type="NCBIfam" id="TIGR04336">
    <property type="entry name" value="AmmeMemoSam_B"/>
    <property type="match status" value="1"/>
</dbReference>
<dbReference type="HOGENOM" id="CLU_038085_2_0_12"/>
<evidence type="ECO:0000256" key="1">
    <source>
        <dbReference type="ARBA" id="ARBA00006315"/>
    </source>
</evidence>
<dbReference type="Gene3D" id="3.40.830.10">
    <property type="entry name" value="LigB-like"/>
    <property type="match status" value="1"/>
</dbReference>